<dbReference type="FunFam" id="1.10.340.70:FF:000003">
    <property type="entry name" value="Protein CBG25708"/>
    <property type="match status" value="1"/>
</dbReference>
<keyword evidence="5" id="KW-0255">Endonuclease</keyword>
<dbReference type="InterPro" id="IPR012337">
    <property type="entry name" value="RNaseH-like_sf"/>
</dbReference>
<dbReference type="GO" id="GO:0015074">
    <property type="term" value="P:DNA integration"/>
    <property type="evidence" value="ECO:0007669"/>
    <property type="project" value="InterPro"/>
</dbReference>
<evidence type="ECO:0000256" key="6">
    <source>
        <dbReference type="ARBA" id="ARBA00022801"/>
    </source>
</evidence>
<gene>
    <name evidence="12" type="ORF">CM83_98447</name>
    <name evidence="11" type="ORF">CM83_98452</name>
    <name evidence="13" type="ORF">CM83_98457</name>
</gene>
<evidence type="ECO:0000256" key="3">
    <source>
        <dbReference type="ARBA" id="ARBA00022695"/>
    </source>
</evidence>
<dbReference type="EMBL" id="GBHO01000739">
    <property type="protein sequence ID" value="JAG42865.1"/>
    <property type="molecule type" value="Transcribed_RNA"/>
</dbReference>
<evidence type="ECO:0000259" key="9">
    <source>
        <dbReference type="PROSITE" id="PS50878"/>
    </source>
</evidence>
<reference evidence="13" key="2">
    <citation type="submission" date="2014-07" db="EMBL/GenBank/DDBJ databases">
        <authorList>
            <person name="Hull J."/>
        </authorList>
    </citation>
    <scope>NUCLEOTIDE SEQUENCE</scope>
</reference>
<evidence type="ECO:0000256" key="1">
    <source>
        <dbReference type="ARBA" id="ARBA00012493"/>
    </source>
</evidence>
<evidence type="ECO:0000256" key="7">
    <source>
        <dbReference type="ARBA" id="ARBA00022918"/>
    </source>
</evidence>
<keyword evidence="2" id="KW-0808">Transferase</keyword>
<dbReference type="SUPFAM" id="SSF53098">
    <property type="entry name" value="Ribonuclease H-like"/>
    <property type="match status" value="1"/>
</dbReference>
<name>A0A0A9ZFT1_LYGHE</name>
<dbReference type="GO" id="GO:0003676">
    <property type="term" value="F:nucleic acid binding"/>
    <property type="evidence" value="ECO:0007669"/>
    <property type="project" value="InterPro"/>
</dbReference>
<keyword evidence="3" id="KW-0548">Nucleotidyltransferase</keyword>
<dbReference type="Gene3D" id="3.30.70.270">
    <property type="match status" value="2"/>
</dbReference>
<feature type="domain" description="Reverse transcriptase" evidence="9">
    <location>
        <begin position="337"/>
        <end position="515"/>
    </location>
</feature>
<dbReference type="InterPro" id="IPR043502">
    <property type="entry name" value="DNA/RNA_pol_sf"/>
</dbReference>
<feature type="compositionally biased region" description="Polar residues" evidence="8">
    <location>
        <begin position="54"/>
        <end position="73"/>
    </location>
</feature>
<dbReference type="AlphaFoldDB" id="A0A0A9ZFT1"/>
<dbReference type="PROSITE" id="PS50878">
    <property type="entry name" value="RT_POL"/>
    <property type="match status" value="1"/>
</dbReference>
<sequence>MQKGPARDRLFEEDAEKLTITDAIRIATNKEVTANQYKLLEVKKEPVGYVKGKNSATKKPSQNGPSHKGNPSQHEVKKRCIACGYSNHEFATCRFKEYSCKKCLQVGHLFKMCPKNVTKHEFKKRSDKEKTHFVADLSEQLESLYRIEGTGDSEFGYQVALRLNGDTDISFQIDTGCLSTIVPISVYNDKCAHFPMVATSKTFVSYFNEKSRPVGAVNVSVEYRKREYRNMTFYVVNSTGPPLLGRSWFEHLGFRIVDPGSHKAAQPVFFSADLSTSMLQEAAQRFPEVFIDKLGKFTKGKVKLDLVPTATPKFMKARPVPFAMQAGVSAEIDRLVHDGILEPIDYSPWGSPIVPVLKKDGSIRICGDYKLTVNPHLLVDQHPLPRGEDLFQRVQGCSIFAKIDLSHAYQQYEVDEDSRDILTISTQKGLFRYTRLPFGIASAPSKFQKAMDALLSGLDGTSVMIDDVLIGARNTDELRSRVFKVLERIREAGLTVSVKKCEIGKSSLEYLGYRIDAEGLHSTDEKVRAILEAPTPGDVKELQRFLGVVNFLSKFLPDLATTLSPLYRLLKKGTTWDWSNECTQALERIKVLIQKHRSLAHYNPELPIRLVVDGSDFGLGAVIYQRYPDGMDKPLAFASRTLSQAEKSYSQLHKEGAALMFGISRFHTYLYGRKFILVNDNRPLLSIFGPKHGIPACAANRWQRWALILSNYTYDVEWVKSEKNIADWFSRAPLPDTSPSAQSEPDLCINYVFDASSELPLNFKQILAATKKDEILMKIITYLKFGWPEDVDPECQAFFRKKDELFVEKDILLWGYRVVVPISLRQDVLKELHGSHMGMVKVKSLARSYVWWPKLDEDIEDTVRSCHACQATKDNPPKATLVPWEWPAKPWQRLHIDYLGPFEGRYFLVIIDSHTKWIEAFATHSMSSETTTKILRQVFARFGLPETIVSDNYSAFDSQLFKDLSPTQWC</sequence>
<dbReference type="InterPro" id="IPR041588">
    <property type="entry name" value="Integrase_H2C2"/>
</dbReference>
<dbReference type="InterPro" id="IPR036397">
    <property type="entry name" value="RNaseH_sf"/>
</dbReference>
<keyword evidence="4" id="KW-0540">Nuclease</keyword>
<accession>A0A0A9ZFT1</accession>
<dbReference type="Gene3D" id="3.10.10.10">
    <property type="entry name" value="HIV Type 1 Reverse Transcriptase, subunit A, domain 1"/>
    <property type="match status" value="1"/>
</dbReference>
<dbReference type="InterPro" id="IPR021109">
    <property type="entry name" value="Peptidase_aspartic_dom_sf"/>
</dbReference>
<dbReference type="CDD" id="cd01647">
    <property type="entry name" value="RT_LTR"/>
    <property type="match status" value="1"/>
</dbReference>
<dbReference type="InterPro" id="IPR000477">
    <property type="entry name" value="RT_dom"/>
</dbReference>
<dbReference type="InterPro" id="IPR041373">
    <property type="entry name" value="RT_RNaseH"/>
</dbReference>
<proteinExistence type="predicted"/>
<dbReference type="SUPFAM" id="SSF56672">
    <property type="entry name" value="DNA/RNA polymerases"/>
    <property type="match status" value="1"/>
</dbReference>
<dbReference type="Pfam" id="PF00078">
    <property type="entry name" value="RVT_1"/>
    <property type="match status" value="1"/>
</dbReference>
<dbReference type="PANTHER" id="PTHR37984">
    <property type="entry name" value="PROTEIN CBG26694"/>
    <property type="match status" value="1"/>
</dbReference>
<protein>
    <recommendedName>
        <fullName evidence="1">RNA-directed DNA polymerase</fullName>
        <ecNumber evidence="1">2.7.7.49</ecNumber>
    </recommendedName>
</protein>
<evidence type="ECO:0000256" key="2">
    <source>
        <dbReference type="ARBA" id="ARBA00022679"/>
    </source>
</evidence>
<feature type="domain" description="Integrase catalytic" evidence="10">
    <location>
        <begin position="886"/>
        <end position="970"/>
    </location>
</feature>
<dbReference type="PROSITE" id="PS50994">
    <property type="entry name" value="INTEGRASE"/>
    <property type="match status" value="1"/>
</dbReference>
<evidence type="ECO:0000256" key="8">
    <source>
        <dbReference type="SAM" id="MobiDB-lite"/>
    </source>
</evidence>
<dbReference type="Pfam" id="PF17921">
    <property type="entry name" value="Integrase_H2C2"/>
    <property type="match status" value="1"/>
</dbReference>
<evidence type="ECO:0000313" key="12">
    <source>
        <dbReference type="EMBL" id="JAG42865.1"/>
    </source>
</evidence>
<keyword evidence="6" id="KW-0378">Hydrolase</keyword>
<dbReference type="EMBL" id="GBHO01000740">
    <property type="protein sequence ID" value="JAG42864.1"/>
    <property type="molecule type" value="Transcribed_RNA"/>
</dbReference>
<dbReference type="GO" id="GO:0004519">
    <property type="term" value="F:endonuclease activity"/>
    <property type="evidence" value="ECO:0007669"/>
    <property type="project" value="UniProtKB-KW"/>
</dbReference>
<dbReference type="EC" id="2.7.7.49" evidence="1"/>
<evidence type="ECO:0000259" key="10">
    <source>
        <dbReference type="PROSITE" id="PS50994"/>
    </source>
</evidence>
<evidence type="ECO:0000256" key="5">
    <source>
        <dbReference type="ARBA" id="ARBA00022759"/>
    </source>
</evidence>
<dbReference type="InterPro" id="IPR050951">
    <property type="entry name" value="Retrovirus_Pol_polyprotein"/>
</dbReference>
<evidence type="ECO:0000313" key="11">
    <source>
        <dbReference type="EMBL" id="JAG42864.1"/>
    </source>
</evidence>
<dbReference type="CDD" id="cd09274">
    <property type="entry name" value="RNase_HI_RT_Ty3"/>
    <property type="match status" value="1"/>
</dbReference>
<dbReference type="PANTHER" id="PTHR37984:SF5">
    <property type="entry name" value="PROTEIN NYNRIN-LIKE"/>
    <property type="match status" value="1"/>
</dbReference>
<dbReference type="EMBL" id="GBHO01000738">
    <property type="protein sequence ID" value="JAG42866.1"/>
    <property type="molecule type" value="Transcribed_RNA"/>
</dbReference>
<dbReference type="FunFam" id="3.10.20.370:FF:000001">
    <property type="entry name" value="Retrovirus-related Pol polyprotein from transposon 17.6-like protein"/>
    <property type="match status" value="1"/>
</dbReference>
<organism evidence="13">
    <name type="scientific">Lygus hesperus</name>
    <name type="common">Western plant bug</name>
    <dbReference type="NCBI Taxonomy" id="30085"/>
    <lineage>
        <taxon>Eukaryota</taxon>
        <taxon>Metazoa</taxon>
        <taxon>Ecdysozoa</taxon>
        <taxon>Arthropoda</taxon>
        <taxon>Hexapoda</taxon>
        <taxon>Insecta</taxon>
        <taxon>Pterygota</taxon>
        <taxon>Neoptera</taxon>
        <taxon>Paraneoptera</taxon>
        <taxon>Hemiptera</taxon>
        <taxon>Heteroptera</taxon>
        <taxon>Panheteroptera</taxon>
        <taxon>Cimicomorpha</taxon>
        <taxon>Miridae</taxon>
        <taxon>Mirini</taxon>
        <taxon>Lygus</taxon>
    </lineage>
</organism>
<dbReference type="Pfam" id="PF17917">
    <property type="entry name" value="RT_RNaseH"/>
    <property type="match status" value="1"/>
</dbReference>
<dbReference type="SUPFAM" id="SSF50630">
    <property type="entry name" value="Acid proteases"/>
    <property type="match status" value="1"/>
</dbReference>
<dbReference type="InterPro" id="IPR043128">
    <property type="entry name" value="Rev_trsase/Diguanyl_cyclase"/>
</dbReference>
<reference evidence="13" key="1">
    <citation type="journal article" date="2014" name="PLoS ONE">
        <title>Transcriptome-Based Identification of ABC Transporters in the Western Tarnished Plant Bug Lygus hesperus.</title>
        <authorList>
            <person name="Hull J.J."/>
            <person name="Chaney K."/>
            <person name="Geib S.M."/>
            <person name="Fabrick J.A."/>
            <person name="Brent C.S."/>
            <person name="Walsh D."/>
            <person name="Lavine L.C."/>
        </authorList>
    </citation>
    <scope>NUCLEOTIDE SEQUENCE</scope>
</reference>
<dbReference type="InterPro" id="IPR001584">
    <property type="entry name" value="Integrase_cat-core"/>
</dbReference>
<dbReference type="Pfam" id="PF00665">
    <property type="entry name" value="rve"/>
    <property type="match status" value="1"/>
</dbReference>
<dbReference type="FunFam" id="3.30.70.270:FF:000023">
    <property type="entry name" value="Pol"/>
    <property type="match status" value="1"/>
</dbReference>
<dbReference type="Gene3D" id="1.10.340.70">
    <property type="match status" value="1"/>
</dbReference>
<evidence type="ECO:0000256" key="4">
    <source>
        <dbReference type="ARBA" id="ARBA00022722"/>
    </source>
</evidence>
<dbReference type="Gene3D" id="3.30.420.10">
    <property type="entry name" value="Ribonuclease H-like superfamily/Ribonuclease H"/>
    <property type="match status" value="1"/>
</dbReference>
<dbReference type="GO" id="GO:0003964">
    <property type="term" value="F:RNA-directed DNA polymerase activity"/>
    <property type="evidence" value="ECO:0007669"/>
    <property type="project" value="UniProtKB-KW"/>
</dbReference>
<feature type="region of interest" description="Disordered" evidence="8">
    <location>
        <begin position="50"/>
        <end position="73"/>
    </location>
</feature>
<keyword evidence="7" id="KW-0695">RNA-directed DNA polymerase</keyword>
<dbReference type="GO" id="GO:0042575">
    <property type="term" value="C:DNA polymerase complex"/>
    <property type="evidence" value="ECO:0007669"/>
    <property type="project" value="UniProtKB-ARBA"/>
</dbReference>
<evidence type="ECO:0000313" key="13">
    <source>
        <dbReference type="EMBL" id="JAG42866.1"/>
    </source>
</evidence>